<dbReference type="Gene3D" id="3.40.50.1820">
    <property type="entry name" value="alpha/beta hydrolase"/>
    <property type="match status" value="1"/>
</dbReference>
<feature type="domain" description="AB hydrolase-1" evidence="3">
    <location>
        <begin position="73"/>
        <end position="290"/>
    </location>
</feature>
<evidence type="ECO:0000256" key="2">
    <source>
        <dbReference type="PIRSR" id="PIRSR005211-1"/>
    </source>
</evidence>
<organism evidence="4 5">
    <name type="scientific">Umboniibacter marinipuniceus</name>
    <dbReference type="NCBI Taxonomy" id="569599"/>
    <lineage>
        <taxon>Bacteria</taxon>
        <taxon>Pseudomonadati</taxon>
        <taxon>Pseudomonadota</taxon>
        <taxon>Gammaproteobacteria</taxon>
        <taxon>Cellvibrionales</taxon>
        <taxon>Cellvibrionaceae</taxon>
        <taxon>Umboniibacter</taxon>
    </lineage>
</organism>
<reference evidence="4 5" key="1">
    <citation type="submission" date="2018-10" db="EMBL/GenBank/DDBJ databases">
        <title>Genomic Encyclopedia of Type Strains, Phase IV (KMG-IV): sequencing the most valuable type-strain genomes for metagenomic binning, comparative biology and taxonomic classification.</title>
        <authorList>
            <person name="Goeker M."/>
        </authorList>
    </citation>
    <scope>NUCLEOTIDE SEQUENCE [LARGE SCALE GENOMIC DNA]</scope>
    <source>
        <strain evidence="4 5">DSM 25080</strain>
    </source>
</reference>
<dbReference type="PANTHER" id="PTHR10794:SF63">
    <property type="entry name" value="ALPHA_BETA HYDROLASE 1, ISOFORM A"/>
    <property type="match status" value="1"/>
</dbReference>
<dbReference type="EMBL" id="REFJ01000005">
    <property type="protein sequence ID" value="RMA78962.1"/>
    <property type="molecule type" value="Genomic_DNA"/>
</dbReference>
<proteinExistence type="inferred from homology"/>
<dbReference type="InterPro" id="IPR029058">
    <property type="entry name" value="AB_hydrolase_fold"/>
</dbReference>
<keyword evidence="5" id="KW-1185">Reference proteome</keyword>
<dbReference type="InterPro" id="IPR012020">
    <property type="entry name" value="ABHD4"/>
</dbReference>
<dbReference type="PIRSF" id="PIRSF005211">
    <property type="entry name" value="Ab_hydro_YheT"/>
    <property type="match status" value="1"/>
</dbReference>
<sequence length="333" mass="36879">MSSFRPARGLSNPHLQSILSSMGPRKILEPQRAKLLTKHAKEVVIETPEGVKLLAYLTKHSSVSSAQTKGLAIILHGWEGSSDSLYVLSTGRKLLSAGYDVLRLNLRDHGDSHHLNDEVFNSTRLQEVLDAVKLACEAWGGQHNLLCGYSLGGNFSVRVARFANEASINLHQVVAICPVLHPPTTMEALNNGISLYEQYFVRKWKKSLNTKLSHFPSLDFGPALPKLKTLDQMNDFFVLGYTDFAQTNDYFEAYAIVGDFLADLKTPTTIITSADDPMIPPAQLGELAKSDYLSIELQQFGGHCAFIKDWSFDSWASDRIVEIAQSSFAHQSP</sequence>
<dbReference type="InterPro" id="IPR050960">
    <property type="entry name" value="AB_hydrolase_4_sf"/>
</dbReference>
<evidence type="ECO:0000313" key="4">
    <source>
        <dbReference type="EMBL" id="RMA78962.1"/>
    </source>
</evidence>
<dbReference type="OrthoDB" id="332676at2"/>
<feature type="active site" description="Charge relay system" evidence="2">
    <location>
        <position position="150"/>
    </location>
</feature>
<dbReference type="AlphaFoldDB" id="A0A3M0AIG8"/>
<dbReference type="GO" id="GO:0047372">
    <property type="term" value="F:monoacylglycerol lipase activity"/>
    <property type="evidence" value="ECO:0007669"/>
    <property type="project" value="TreeGrafter"/>
</dbReference>
<dbReference type="PANTHER" id="PTHR10794">
    <property type="entry name" value="ABHYDROLASE DOMAIN-CONTAINING PROTEIN"/>
    <property type="match status" value="1"/>
</dbReference>
<dbReference type="Pfam" id="PF00561">
    <property type="entry name" value="Abhydrolase_1"/>
    <property type="match status" value="1"/>
</dbReference>
<evidence type="ECO:0000256" key="1">
    <source>
        <dbReference type="ARBA" id="ARBA00010884"/>
    </source>
</evidence>
<evidence type="ECO:0000259" key="3">
    <source>
        <dbReference type="Pfam" id="PF00561"/>
    </source>
</evidence>
<protein>
    <recommendedName>
        <fullName evidence="3">AB hydrolase-1 domain-containing protein</fullName>
    </recommendedName>
</protein>
<comment type="caution">
    <text evidence="4">The sequence shown here is derived from an EMBL/GenBank/DDBJ whole genome shotgun (WGS) entry which is preliminary data.</text>
</comment>
<dbReference type="Proteomes" id="UP000267187">
    <property type="component" value="Unassembled WGS sequence"/>
</dbReference>
<feature type="active site" description="Charge relay system" evidence="2">
    <location>
        <position position="303"/>
    </location>
</feature>
<dbReference type="RefSeq" id="WP_121877592.1">
    <property type="nucleotide sequence ID" value="NZ_REFJ01000005.1"/>
</dbReference>
<dbReference type="GO" id="GO:0034338">
    <property type="term" value="F:short-chain carboxylesterase activity"/>
    <property type="evidence" value="ECO:0007669"/>
    <property type="project" value="TreeGrafter"/>
</dbReference>
<name>A0A3M0AIG8_9GAMM</name>
<gene>
    <name evidence="4" type="ORF">DFR27_2303</name>
</gene>
<accession>A0A3M0AIG8</accession>
<dbReference type="InterPro" id="IPR000073">
    <property type="entry name" value="AB_hydrolase_1"/>
</dbReference>
<evidence type="ECO:0000313" key="5">
    <source>
        <dbReference type="Proteomes" id="UP000267187"/>
    </source>
</evidence>
<dbReference type="SUPFAM" id="SSF53474">
    <property type="entry name" value="alpha/beta-Hydrolases"/>
    <property type="match status" value="1"/>
</dbReference>
<comment type="similarity">
    <text evidence="1">Belongs to the AB hydrolase superfamily. AB hydrolase 4 family.</text>
</comment>
<feature type="active site" description="Charge relay system" evidence="2">
    <location>
        <position position="276"/>
    </location>
</feature>